<evidence type="ECO:0000313" key="2">
    <source>
        <dbReference type="Proteomes" id="UP000280307"/>
    </source>
</evidence>
<dbReference type="Proteomes" id="UP000280307">
    <property type="component" value="Unassembled WGS sequence"/>
</dbReference>
<evidence type="ECO:0000313" key="1">
    <source>
        <dbReference type="EMBL" id="RRR67323.1"/>
    </source>
</evidence>
<organism evidence="1 2">
    <name type="scientific">Candidatus Viridilinea halotolerans</name>
    <dbReference type="NCBI Taxonomy" id="2491704"/>
    <lineage>
        <taxon>Bacteria</taxon>
        <taxon>Bacillati</taxon>
        <taxon>Chloroflexota</taxon>
        <taxon>Chloroflexia</taxon>
        <taxon>Chloroflexales</taxon>
        <taxon>Chloroflexineae</taxon>
        <taxon>Oscillochloridaceae</taxon>
        <taxon>Candidatus Viridilinea</taxon>
    </lineage>
</organism>
<dbReference type="EMBL" id="RSAS01000796">
    <property type="protein sequence ID" value="RRR67323.1"/>
    <property type="molecule type" value="Genomic_DNA"/>
</dbReference>
<reference evidence="1 2" key="1">
    <citation type="submission" date="2018-12" db="EMBL/GenBank/DDBJ databases">
        <title>Genome Sequence of Candidatus Viridilinea halotolerans isolated from saline sulfide-rich spring.</title>
        <authorList>
            <person name="Grouzdev D.S."/>
            <person name="Burganskaya E.I."/>
            <person name="Krutkina M.S."/>
            <person name="Sukhacheva M.V."/>
            <person name="Gorlenko V.M."/>
        </authorList>
    </citation>
    <scope>NUCLEOTIDE SEQUENCE [LARGE SCALE GENOMIC DNA]</scope>
    <source>
        <strain evidence="1">Chok-6</strain>
    </source>
</reference>
<dbReference type="Gene3D" id="3.30.450.30">
    <property type="entry name" value="Dynein light chain 2a, cytoplasmic"/>
    <property type="match status" value="1"/>
</dbReference>
<name>A0A426TSV3_9CHLR</name>
<proteinExistence type="predicted"/>
<dbReference type="AlphaFoldDB" id="A0A426TSV3"/>
<evidence type="ECO:0008006" key="3">
    <source>
        <dbReference type="Google" id="ProtNLM"/>
    </source>
</evidence>
<accession>A0A426TSV3</accession>
<protein>
    <recommendedName>
        <fullName evidence="3">Roadblock/LC7 domain-containing protein</fullName>
    </recommendedName>
</protein>
<dbReference type="SUPFAM" id="SSF103196">
    <property type="entry name" value="Roadblock/LC7 domain"/>
    <property type="match status" value="1"/>
</dbReference>
<gene>
    <name evidence="1" type="ORF">EI684_19145</name>
</gene>
<comment type="caution">
    <text evidence="1">The sequence shown here is derived from an EMBL/GenBank/DDBJ whole genome shotgun (WGS) entry which is preliminary data.</text>
</comment>
<sequence length="160" mass="17317">MARSTLVLTPAQLQELRGMLAQVAQQADVRCAFLGDLSGQDIVSWNDQRVNVDMGSVAALAAGDLMATIEIGRMLGGSRSCNLVVQEHDELTILVARVGEALLLLLATARDVPLGWSRLAIKRLIDRILPIVGKAAMVPPPQAVNEDFERSFSTQLDAIW</sequence>